<dbReference type="GO" id="GO:0005886">
    <property type="term" value="C:plasma membrane"/>
    <property type="evidence" value="ECO:0007669"/>
    <property type="project" value="UniProtKB-SubCell"/>
</dbReference>
<keyword evidence="5 6" id="KW-0472">Membrane</keyword>
<evidence type="ECO:0000256" key="6">
    <source>
        <dbReference type="SAM" id="Phobius"/>
    </source>
</evidence>
<evidence type="ECO:0000256" key="1">
    <source>
        <dbReference type="ARBA" id="ARBA00004651"/>
    </source>
</evidence>
<keyword evidence="4 6" id="KW-1133">Transmembrane helix</keyword>
<feature type="transmembrane region" description="Helical" evidence="6">
    <location>
        <begin position="150"/>
        <end position="168"/>
    </location>
</feature>
<evidence type="ECO:0000256" key="5">
    <source>
        <dbReference type="ARBA" id="ARBA00023136"/>
    </source>
</evidence>
<comment type="subcellular location">
    <subcellularLocation>
        <location evidence="1">Cell membrane</location>
        <topology evidence="1">Multi-pass membrane protein</topology>
    </subcellularLocation>
</comment>
<evidence type="ECO:0000313" key="8">
    <source>
        <dbReference type="Proteomes" id="UP000070089"/>
    </source>
</evidence>
<feature type="transmembrane region" description="Helical" evidence="6">
    <location>
        <begin position="80"/>
        <end position="104"/>
    </location>
</feature>
<dbReference type="AlphaFoldDB" id="A0A132NMP3"/>
<protein>
    <recommendedName>
        <fullName evidence="9">Phosphate-starvation-inducible E family protein</fullName>
    </recommendedName>
</protein>
<organism evidence="7 8">
    <name type="scientific">Giardia duodenalis assemblage B</name>
    <dbReference type="NCBI Taxonomy" id="1394984"/>
    <lineage>
        <taxon>Eukaryota</taxon>
        <taxon>Metamonada</taxon>
        <taxon>Diplomonadida</taxon>
        <taxon>Hexamitidae</taxon>
        <taxon>Giardiinae</taxon>
        <taxon>Giardia</taxon>
    </lineage>
</organism>
<keyword evidence="3 6" id="KW-0812">Transmembrane</keyword>
<accession>A0A132NMP3</accession>
<evidence type="ECO:0000313" key="7">
    <source>
        <dbReference type="EMBL" id="KWX11349.1"/>
    </source>
</evidence>
<dbReference type="Pfam" id="PF06146">
    <property type="entry name" value="PsiE"/>
    <property type="match status" value="1"/>
</dbReference>
<feature type="transmembrane region" description="Helical" evidence="6">
    <location>
        <begin position="180"/>
        <end position="197"/>
    </location>
</feature>
<sequence length="222" mass="24411">MNGDNLAPVPSKSNFGIVALQPSATRRSIALDRGVFLPADMPEQKPTIAQESAEIANRRETCSNQFLKRYIVVMLIFEKYVIVVLALLLAIFILTSLIECGYALYHSFSTPPNLIFGTSQYGNLFSSFFYVLIGIELMQSVAVHIETSDAHVEIIILVAITAVARKIIILDSDKATFEKMAGISLVTGILGLTFFLVKMGKRSVQPVLIATDEEGKEVKPIK</sequence>
<feature type="transmembrane region" description="Helical" evidence="6">
    <location>
        <begin position="124"/>
        <end position="143"/>
    </location>
</feature>
<dbReference type="EMBL" id="JXTI01000201">
    <property type="protein sequence ID" value="KWX11349.1"/>
    <property type="molecule type" value="Genomic_DNA"/>
</dbReference>
<evidence type="ECO:0000256" key="4">
    <source>
        <dbReference type="ARBA" id="ARBA00022989"/>
    </source>
</evidence>
<dbReference type="OrthoDB" id="10252994at2759"/>
<dbReference type="VEuPathDB" id="GiardiaDB:QR46_4688"/>
<keyword evidence="2" id="KW-1003">Cell membrane</keyword>
<dbReference type="InterPro" id="IPR020948">
    <property type="entry name" value="P_starv_induced_PsiE-like"/>
</dbReference>
<dbReference type="Proteomes" id="UP000070089">
    <property type="component" value="Unassembled WGS sequence"/>
</dbReference>
<name>A0A132NMP3_GIAIN</name>
<evidence type="ECO:0000256" key="3">
    <source>
        <dbReference type="ARBA" id="ARBA00022692"/>
    </source>
</evidence>
<reference evidence="7 8" key="1">
    <citation type="journal article" date="2015" name="Mol. Biochem. Parasitol.">
        <title>Identification of polymorphic genes for use in assemblage B genotyping assays through comparative genomics of multiple assemblage B Giardia duodenalis isolates.</title>
        <authorList>
            <person name="Wielinga C."/>
            <person name="Thompson R.C."/>
            <person name="Monis P."/>
            <person name="Ryan U."/>
        </authorList>
    </citation>
    <scope>NUCLEOTIDE SEQUENCE [LARGE SCALE GENOMIC DNA]</scope>
    <source>
        <strain evidence="7 8">BAH15c1</strain>
    </source>
</reference>
<comment type="caution">
    <text evidence="7">The sequence shown here is derived from an EMBL/GenBank/DDBJ whole genome shotgun (WGS) entry which is preliminary data.</text>
</comment>
<gene>
    <name evidence="7" type="ORF">QR46_4688</name>
</gene>
<proteinExistence type="predicted"/>
<evidence type="ECO:0008006" key="9">
    <source>
        <dbReference type="Google" id="ProtNLM"/>
    </source>
</evidence>
<evidence type="ECO:0000256" key="2">
    <source>
        <dbReference type="ARBA" id="ARBA00022475"/>
    </source>
</evidence>